<feature type="transmembrane region" description="Helical" evidence="2">
    <location>
        <begin position="443"/>
        <end position="460"/>
    </location>
</feature>
<dbReference type="Proteomes" id="UP000692954">
    <property type="component" value="Unassembled WGS sequence"/>
</dbReference>
<keyword evidence="2" id="KW-1133">Transmembrane helix</keyword>
<keyword evidence="2" id="KW-0472">Membrane</keyword>
<dbReference type="CDD" id="cd00038">
    <property type="entry name" value="CAP_ED"/>
    <property type="match status" value="1"/>
</dbReference>
<feature type="transmembrane region" description="Helical" evidence="2">
    <location>
        <begin position="399"/>
        <end position="417"/>
    </location>
</feature>
<feature type="compositionally biased region" description="Acidic residues" evidence="1">
    <location>
        <begin position="1797"/>
        <end position="1806"/>
    </location>
</feature>
<protein>
    <recommendedName>
        <fullName evidence="3">Cyclic nucleotide-binding domain-containing protein</fullName>
    </recommendedName>
</protein>
<reference evidence="4" key="1">
    <citation type="submission" date="2021-01" db="EMBL/GenBank/DDBJ databases">
        <authorList>
            <consortium name="Genoscope - CEA"/>
            <person name="William W."/>
        </authorList>
    </citation>
    <scope>NUCLEOTIDE SEQUENCE</scope>
</reference>
<evidence type="ECO:0000256" key="2">
    <source>
        <dbReference type="SAM" id="Phobius"/>
    </source>
</evidence>
<feature type="transmembrane region" description="Helical" evidence="2">
    <location>
        <begin position="1428"/>
        <end position="1448"/>
    </location>
</feature>
<organism evidence="4 5">
    <name type="scientific">Paramecium sonneborni</name>
    <dbReference type="NCBI Taxonomy" id="65129"/>
    <lineage>
        <taxon>Eukaryota</taxon>
        <taxon>Sar</taxon>
        <taxon>Alveolata</taxon>
        <taxon>Ciliophora</taxon>
        <taxon>Intramacronucleata</taxon>
        <taxon>Oligohymenophorea</taxon>
        <taxon>Peniculida</taxon>
        <taxon>Parameciidae</taxon>
        <taxon>Paramecium</taxon>
    </lineage>
</organism>
<feature type="domain" description="Cyclic nucleotide-binding" evidence="3">
    <location>
        <begin position="1602"/>
        <end position="1681"/>
    </location>
</feature>
<feature type="compositionally biased region" description="Basic residues" evidence="1">
    <location>
        <begin position="2011"/>
        <end position="2031"/>
    </location>
</feature>
<feature type="transmembrane region" description="Helical" evidence="2">
    <location>
        <begin position="1275"/>
        <end position="1294"/>
    </location>
</feature>
<feature type="region of interest" description="Disordered" evidence="1">
    <location>
        <begin position="1792"/>
        <end position="1827"/>
    </location>
</feature>
<feature type="transmembrane region" description="Helical" evidence="2">
    <location>
        <begin position="1387"/>
        <end position="1407"/>
    </location>
</feature>
<feature type="transmembrane region" description="Helical" evidence="2">
    <location>
        <begin position="1347"/>
        <end position="1367"/>
    </location>
</feature>
<dbReference type="Pfam" id="PF00027">
    <property type="entry name" value="cNMP_binding"/>
    <property type="match status" value="1"/>
</dbReference>
<comment type="caution">
    <text evidence="4">The sequence shown here is derived from an EMBL/GenBank/DDBJ whole genome shotgun (WGS) entry which is preliminary data.</text>
</comment>
<dbReference type="OrthoDB" id="297496at2759"/>
<feature type="transmembrane region" description="Helical" evidence="2">
    <location>
        <begin position="1460"/>
        <end position="1485"/>
    </location>
</feature>
<name>A0A8S1MGY3_9CILI</name>
<evidence type="ECO:0000313" key="4">
    <source>
        <dbReference type="EMBL" id="CAD8075936.1"/>
    </source>
</evidence>
<keyword evidence="2" id="KW-0812">Transmembrane</keyword>
<dbReference type="InterPro" id="IPR000595">
    <property type="entry name" value="cNMP-bd_dom"/>
</dbReference>
<feature type="transmembrane region" description="Helical" evidence="2">
    <location>
        <begin position="1241"/>
        <end position="1263"/>
    </location>
</feature>
<dbReference type="Pfam" id="PF07885">
    <property type="entry name" value="Ion_trans_2"/>
    <property type="match status" value="2"/>
</dbReference>
<feature type="transmembrane region" description="Helical" evidence="2">
    <location>
        <begin position="328"/>
        <end position="346"/>
    </location>
</feature>
<dbReference type="EMBL" id="CAJJDN010000034">
    <property type="protein sequence ID" value="CAD8075936.1"/>
    <property type="molecule type" value="Genomic_DNA"/>
</dbReference>
<feature type="transmembrane region" description="Helical" evidence="2">
    <location>
        <begin position="1314"/>
        <end position="1335"/>
    </location>
</feature>
<feature type="domain" description="Cyclic nucleotide-binding" evidence="3">
    <location>
        <begin position="579"/>
        <end position="682"/>
    </location>
</feature>
<feature type="compositionally biased region" description="Basic and acidic residues" evidence="1">
    <location>
        <begin position="1999"/>
        <end position="2010"/>
    </location>
</feature>
<dbReference type="PROSITE" id="PS50042">
    <property type="entry name" value="CNMP_BINDING_3"/>
    <property type="match status" value="2"/>
</dbReference>
<feature type="region of interest" description="Disordered" evidence="1">
    <location>
        <begin position="1999"/>
        <end position="2031"/>
    </location>
</feature>
<feature type="transmembrane region" description="Helical" evidence="2">
    <location>
        <begin position="361"/>
        <end position="378"/>
    </location>
</feature>
<evidence type="ECO:0000313" key="5">
    <source>
        <dbReference type="Proteomes" id="UP000692954"/>
    </source>
</evidence>
<sequence length="2031" mass="242313">MQTLAPKKLRMQLNIFACDLQFCYIHVGKQKQQKQELIRQQQHKRELKQLQKVEDDQFTIQNYQKFIQSFLYITLSNTANLQNNQIKFMNSLNSVHLDNINTTGQQDTSMCKNPQVNQDCDSSSIILLKKIEAPSPDIPGFGQSVFKPFQKLIIYYHIGFFMKKLLKFIKPDQQFKPKHFKLIDDKSSGNIKDFISYTGKSKVQVMQYPSLDEVNFFVRMKYLYRQYLINAQQKIFFLFEQIPLIDPSFKIKIIWDLLLNCFRIYLIYIIPIIITFEELIENYDYLIIISQVVFAIDLLLRNITIYYDQGLPVIDRYQIVKNQYHFTNLIELLQIFLLFGMAYLNLDFNSQFILFQGWPKFWMLLYFIQLKNLLNFIGSWQQQFIMGQLASSLIELSKLIGLLLIIQHIFSCIWLIIGRYNQISGITNWISAFNLDNLPWSELYIESMYFTSVTMFTVGYGDIHPINTSEKIFVFLFVFACTFQLSFSLNTIGEILTRMKNNNDIINKKLIFINQYMHTKKISHQLQFQVREYLNYYWYQEQTQQTKEQTDILSQLSDDLRKQIAVESNSVMLKNCEFFHKNFSNEFLNELLKHLQFQSFQPSSTLNIFNDDDYFIHIIESGQVDIYAKNQDKKVLIGNFKAGEHFGLNEFISNQKSFNYEYKSSGFVSTLVIPKSKFYQLIQKYQVDYETFWNLKINNYCDSKCGICDSRRHPPDQCKQVHYIPDKEKVIKQYNFYQSQERIMFLRNSRRIRQLYHAQTDQEILREAAQMVKVKNDSLFFQKYQYIQDDTTQFESQELLNKQDIESVGVLIKDLESKSYFDFCQKSQIKSEKEIYDGKLNLSSELITLKALKDKLNHKDLYTERDLQQIEYQIQLLQLKLNIEDRLELDKKKEYQTFNQKSNINMVLKKLISPVRYIMVSASKSLDQYSLISGNNWIKYLFYPYDFINQECLENLLQFDNKNIDYQMHYQKKNNNIVPQKDKFKYFLQNEQRWYQKDLQCYISLLFNKIRFNGHIISIHISDTQLFYILKIQINLFIILLEMKQPVSLFTQNTFSRKMNQDDVNEIQDRSGFEILNMDGQKRYKNKLSPMVQSNSEHHEQLILQYTNPQQLITPKYENITERLQTFAQTEQIKQSKSFRKLIVYFHQKDFIKMLLAPYKLTTSFTLKHFNLINDLGASFKYQVGRYNENQKSLIHQYIQLIDIRIQIRLKLRTIKTTIKHYLSHIHNEIPLIEPMSNPKFFWDLICFSIRIYLIVIIPILMAFHNQNFIDQQQIPLILFSISLIFDIIMRAFTVTYDQGLPVRDRYILFKKQLNFSTLLELFSFIYTIIISISSENIIDKNIIGDGWPKFILSLLYIQVANILKFIDISQYSFKLSRMSTSIVELIKLITLILLVQHVFSCVWLVFGIQCQDAYQQSWMDKFENNQWSYQFLQSFYFICVTTFTVGYGDLTPKNPPEQIFTIVYMFLCMLLFSYTVNTIGSILTQIKESSDKIKTKLTAINQYMHNKQISPALQFKVREQLYFYLKQEVIQQVNEQSEIISMLPEELQHSLRIEAAKSLINKCPFFSDNFSNEILNQLLEEVNFQIFQPGATIQSKDEFFIHIIEQGQVEVLYKKKIIQTLERFDYFGLEEFVTQQYNPNFIFKSNAFTSVLSIPYSYFHKILSQNDLDNQKYHNLLNSQSCISNFCFICKAKRHSTQQCSLVHFLPNREVVIKRYLYRKKQKKRIKQDRRIRQLSINEIDIVNESNQIKKIQFKNAYLNQKMIESTVNKFQNDNQIALETLFPTIEQPMSLDSQTESENEDADDIKDQSFSQQNPHSRRGSKQIHTISSKNLLQYQIFDKIKNQRQNRLIQPQQQQFLMSQYGQINQNQNINTKQQLKKLLLNKQGQVDNEEQIAQIQELNFFNELRQKMNNLLLFPKKEQEQIEFWYKKILNLKENLPDMQEFEILKNYEVFNRQWNVDLVVKKLSQKQKKFRGFKKLKRFLLFPFLYVSKYLDKRDSNDPNKQVEKLKKKRPARPKVIKKTRVSPKT</sequence>
<dbReference type="InterPro" id="IPR013099">
    <property type="entry name" value="K_chnl_dom"/>
</dbReference>
<evidence type="ECO:0000259" key="3">
    <source>
        <dbReference type="PROSITE" id="PS50042"/>
    </source>
</evidence>
<dbReference type="PANTHER" id="PTHR47823:SF9">
    <property type="entry name" value="CHROMOSOME UNDETERMINED SCAFFOLD_10, WHOLE GENOME SHOTGUN SEQUENCE"/>
    <property type="match status" value="1"/>
</dbReference>
<feature type="transmembrane region" description="Helical" evidence="2">
    <location>
        <begin position="286"/>
        <end position="307"/>
    </location>
</feature>
<proteinExistence type="predicted"/>
<dbReference type="SMART" id="SM00100">
    <property type="entry name" value="cNMP"/>
    <property type="match status" value="2"/>
</dbReference>
<accession>A0A8S1MGY3</accession>
<feature type="transmembrane region" description="Helical" evidence="2">
    <location>
        <begin position="472"/>
        <end position="493"/>
    </location>
</feature>
<dbReference type="PANTHER" id="PTHR47823">
    <property type="entry name" value="ION_TRANS DOMAIN-CONTAINING PROTEIN"/>
    <property type="match status" value="1"/>
</dbReference>
<keyword evidence="5" id="KW-1185">Reference proteome</keyword>
<evidence type="ECO:0000256" key="1">
    <source>
        <dbReference type="SAM" id="MobiDB-lite"/>
    </source>
</evidence>
<feature type="transmembrane region" description="Helical" evidence="2">
    <location>
        <begin position="253"/>
        <end position="274"/>
    </location>
</feature>
<gene>
    <name evidence="4" type="ORF">PSON_ATCC_30995.1.T0340095</name>
</gene>